<accession>A0A1F7Y097</accession>
<feature type="transmembrane region" description="Helical" evidence="1">
    <location>
        <begin position="44"/>
        <end position="65"/>
    </location>
</feature>
<gene>
    <name evidence="2" type="ORF">A2863_01975</name>
</gene>
<keyword evidence="1" id="KW-0472">Membrane</keyword>
<dbReference type="InterPro" id="IPR021320">
    <property type="entry name" value="DUF2905"/>
</dbReference>
<evidence type="ECO:0000313" key="2">
    <source>
        <dbReference type="EMBL" id="OGM20068.1"/>
    </source>
</evidence>
<reference evidence="2 3" key="1">
    <citation type="journal article" date="2016" name="Nat. Commun.">
        <title>Thousands of microbial genomes shed light on interconnected biogeochemical processes in an aquifer system.</title>
        <authorList>
            <person name="Anantharaman K."/>
            <person name="Brown C.T."/>
            <person name="Hug L.A."/>
            <person name="Sharon I."/>
            <person name="Castelle C.J."/>
            <person name="Probst A.J."/>
            <person name="Thomas B.C."/>
            <person name="Singh A."/>
            <person name="Wilkins M.J."/>
            <person name="Karaoz U."/>
            <person name="Brodie E.L."/>
            <person name="Williams K.H."/>
            <person name="Hubbard S.S."/>
            <person name="Banfield J.F."/>
        </authorList>
    </citation>
    <scope>NUCLEOTIDE SEQUENCE [LARGE SCALE GENOMIC DNA]</scope>
</reference>
<evidence type="ECO:0000313" key="3">
    <source>
        <dbReference type="Proteomes" id="UP000178750"/>
    </source>
</evidence>
<dbReference type="Proteomes" id="UP000178750">
    <property type="component" value="Unassembled WGS sequence"/>
</dbReference>
<organism evidence="2 3">
    <name type="scientific">Candidatus Woesebacteria bacterium RIFCSPHIGHO2_01_FULL_38_9b</name>
    <dbReference type="NCBI Taxonomy" id="1802493"/>
    <lineage>
        <taxon>Bacteria</taxon>
        <taxon>Candidatus Woeseibacteriota</taxon>
    </lineage>
</organism>
<proteinExistence type="predicted"/>
<dbReference type="AlphaFoldDB" id="A0A1F7Y097"/>
<keyword evidence="1" id="KW-1133">Transmembrane helix</keyword>
<evidence type="ECO:0000256" key="1">
    <source>
        <dbReference type="SAM" id="Phobius"/>
    </source>
</evidence>
<evidence type="ECO:0008006" key="4">
    <source>
        <dbReference type="Google" id="ProtNLM"/>
    </source>
</evidence>
<keyword evidence="1" id="KW-0812">Transmembrane</keyword>
<dbReference type="EMBL" id="MGGF01000073">
    <property type="protein sequence ID" value="OGM20068.1"/>
    <property type="molecule type" value="Genomic_DNA"/>
</dbReference>
<dbReference type="Pfam" id="PF11146">
    <property type="entry name" value="DUF2905"/>
    <property type="match status" value="1"/>
</dbReference>
<sequence>MNLIKLFFTLYFISWAMIFALQRKSGVPFTIPGDIYIHIAQKKIYLPISSSLVLTIILFLLLTFFGKLI</sequence>
<name>A0A1F7Y097_9BACT</name>
<comment type="caution">
    <text evidence="2">The sequence shown here is derived from an EMBL/GenBank/DDBJ whole genome shotgun (WGS) entry which is preliminary data.</text>
</comment>
<protein>
    <recommendedName>
        <fullName evidence="4">DUF2905 domain-containing protein</fullName>
    </recommendedName>
</protein>